<feature type="region of interest" description="Disordered" evidence="1">
    <location>
        <begin position="1"/>
        <end position="24"/>
    </location>
</feature>
<dbReference type="EMBL" id="BMHA01000005">
    <property type="protein sequence ID" value="GGI05601.1"/>
    <property type="molecule type" value="Genomic_DNA"/>
</dbReference>
<evidence type="ECO:0000313" key="3">
    <source>
        <dbReference type="Proteomes" id="UP000650511"/>
    </source>
</evidence>
<keyword evidence="3" id="KW-1185">Reference proteome</keyword>
<name>A0A8J3A9K8_9ACTN</name>
<dbReference type="RefSeq" id="WP_130648461.1">
    <property type="nucleotide sequence ID" value="NZ_BMHA01000005.1"/>
</dbReference>
<reference evidence="2" key="1">
    <citation type="journal article" date="2014" name="Int. J. Syst. Evol. Microbiol.">
        <title>Complete genome sequence of Corynebacterium casei LMG S-19264T (=DSM 44701T), isolated from a smear-ripened cheese.</title>
        <authorList>
            <consortium name="US DOE Joint Genome Institute (JGI-PGF)"/>
            <person name="Walter F."/>
            <person name="Albersmeier A."/>
            <person name="Kalinowski J."/>
            <person name="Ruckert C."/>
        </authorList>
    </citation>
    <scope>NUCLEOTIDE SEQUENCE</scope>
    <source>
        <strain evidence="2">CGMCC 1.14988</strain>
    </source>
</reference>
<proteinExistence type="predicted"/>
<evidence type="ECO:0000256" key="1">
    <source>
        <dbReference type="SAM" id="MobiDB-lite"/>
    </source>
</evidence>
<protein>
    <submittedName>
        <fullName evidence="2">Uncharacterized protein</fullName>
    </submittedName>
</protein>
<gene>
    <name evidence="2" type="ORF">GCM10011354_14900</name>
</gene>
<comment type="caution">
    <text evidence="2">The sequence shown here is derived from an EMBL/GenBank/DDBJ whole genome shotgun (WGS) entry which is preliminary data.</text>
</comment>
<evidence type="ECO:0000313" key="2">
    <source>
        <dbReference type="EMBL" id="GGI05601.1"/>
    </source>
</evidence>
<reference evidence="2" key="2">
    <citation type="submission" date="2020-09" db="EMBL/GenBank/DDBJ databases">
        <authorList>
            <person name="Sun Q."/>
            <person name="Zhou Y."/>
        </authorList>
    </citation>
    <scope>NUCLEOTIDE SEQUENCE</scope>
    <source>
        <strain evidence="2">CGMCC 1.14988</strain>
    </source>
</reference>
<sequence>MSAGDGRAWPPAATSDSGRLRRPDGADGVVADAYVDLLDDATHLAAVEQRVARRERAARAAEAATWVGTLRDLAERRLSVVVGARGERTYAGTLHGLSIDHLHLELPATGRVHLRLTAVRTVRAEPTVAVPVAAGDRPVPADATLADVVDVLVEEVTDVVFAVRDLRDPVRGRVLALGEDVVTLRLEGPRPATVYLPLAAVDAVVIA</sequence>
<organism evidence="2 3">
    <name type="scientific">Egicoccus halophilus</name>
    <dbReference type="NCBI Taxonomy" id="1670830"/>
    <lineage>
        <taxon>Bacteria</taxon>
        <taxon>Bacillati</taxon>
        <taxon>Actinomycetota</taxon>
        <taxon>Nitriliruptoria</taxon>
        <taxon>Egicoccales</taxon>
        <taxon>Egicoccaceae</taxon>
        <taxon>Egicoccus</taxon>
    </lineage>
</organism>
<dbReference type="AlphaFoldDB" id="A0A8J3A9K8"/>
<accession>A0A8J3A9K8</accession>
<dbReference type="Proteomes" id="UP000650511">
    <property type="component" value="Unassembled WGS sequence"/>
</dbReference>